<feature type="non-terminal residue" evidence="1">
    <location>
        <position position="1"/>
    </location>
</feature>
<evidence type="ECO:0000313" key="1">
    <source>
        <dbReference type="EMBL" id="KKK59659.1"/>
    </source>
</evidence>
<organism evidence="1">
    <name type="scientific">marine sediment metagenome</name>
    <dbReference type="NCBI Taxonomy" id="412755"/>
    <lineage>
        <taxon>unclassified sequences</taxon>
        <taxon>metagenomes</taxon>
        <taxon>ecological metagenomes</taxon>
    </lineage>
</organism>
<reference evidence="1" key="1">
    <citation type="journal article" date="2015" name="Nature">
        <title>Complex archaea that bridge the gap between prokaryotes and eukaryotes.</title>
        <authorList>
            <person name="Spang A."/>
            <person name="Saw J.H."/>
            <person name="Jorgensen S.L."/>
            <person name="Zaremba-Niedzwiedzka K."/>
            <person name="Martijn J."/>
            <person name="Lind A.E."/>
            <person name="van Eijk R."/>
            <person name="Schleper C."/>
            <person name="Guy L."/>
            <person name="Ettema T.J."/>
        </authorList>
    </citation>
    <scope>NUCLEOTIDE SEQUENCE</scope>
</reference>
<accession>A0A0F8YZW7</accession>
<proteinExistence type="predicted"/>
<sequence>NYLEHIAQIYASHKNRNLLIDKQKYEKIQEEISTLVNEKLEKISLNPLNLTQIENKIRELFNNEFNRGQSLSMKKTEWRALLRTILSEIKSLLEDTDILIDGYDKEKISKLIIKYLDNFPPSEKLIELMLDDIGYKTNEIEDLTLVCIKKARNYLFHTSLMLEGLYQKFINDYDDISNFDFNDLKRTMKDFEGFLINITAEFFNSRIMKDKRVSRKGVSTLSISYPHISEHIDRLNLMIESFKNEFNSIKDYEDLLSIIIENDDKYGEAIQNSTLKGYCQGQDDREYVKFNLEFLDKFKAQGRFSGTVSYPQFYEFYIDLNKNIESIYCHSIKSNSRKF</sequence>
<gene>
    <name evidence="1" type="ORF">LCGC14_3032190</name>
</gene>
<comment type="caution">
    <text evidence="1">The sequence shown here is derived from an EMBL/GenBank/DDBJ whole genome shotgun (WGS) entry which is preliminary data.</text>
</comment>
<name>A0A0F8YZW7_9ZZZZ</name>
<dbReference type="AlphaFoldDB" id="A0A0F8YZW7"/>
<protein>
    <submittedName>
        <fullName evidence="1">Uncharacterized protein</fullName>
    </submittedName>
</protein>
<dbReference type="EMBL" id="LAZR01063357">
    <property type="protein sequence ID" value="KKK59659.1"/>
    <property type="molecule type" value="Genomic_DNA"/>
</dbReference>